<evidence type="ECO:0000256" key="2">
    <source>
        <dbReference type="ARBA" id="ARBA00009236"/>
    </source>
</evidence>
<dbReference type="InterPro" id="IPR000192">
    <property type="entry name" value="Aminotrans_V_dom"/>
</dbReference>
<dbReference type="InterPro" id="IPR020578">
    <property type="entry name" value="Aminotrans_V_PyrdxlP_BS"/>
</dbReference>
<dbReference type="InterPro" id="IPR015422">
    <property type="entry name" value="PyrdxlP-dep_Trfase_small"/>
</dbReference>
<protein>
    <submittedName>
        <fullName evidence="9">Soluble hydrogenase subunit</fullName>
    </submittedName>
</protein>
<reference evidence="9 10" key="1">
    <citation type="submission" date="2016-01" db="EMBL/GenBank/DDBJ databases">
        <authorList>
            <person name="Mitreva M."/>
            <person name="Pepin K.H."/>
            <person name="Mihindukulasuriya K.A."/>
            <person name="Fulton R."/>
            <person name="Fronick C."/>
            <person name="O'Laughlin M."/>
            <person name="Miner T."/>
            <person name="Herter B."/>
            <person name="Rosa B.A."/>
            <person name="Cordes M."/>
            <person name="Tomlinson C."/>
            <person name="Wollam A."/>
            <person name="Palsikar V.B."/>
            <person name="Mardis E.R."/>
            <person name="Wilson R.K."/>
        </authorList>
    </citation>
    <scope>NUCLEOTIDE SEQUENCE [LARGE SCALE GENOMIC DNA]</scope>
    <source>
        <strain evidence="9 10">MJR7738</strain>
    </source>
</reference>
<name>A0ABD4EE30_STALU</name>
<evidence type="ECO:0000256" key="4">
    <source>
        <dbReference type="PIRSR" id="PIRSR000524-1"/>
    </source>
</evidence>
<evidence type="ECO:0000313" key="10">
    <source>
        <dbReference type="Proteomes" id="UP000070063"/>
    </source>
</evidence>
<dbReference type="PANTHER" id="PTHR21152:SF40">
    <property type="entry name" value="ALANINE--GLYOXYLATE AMINOTRANSFERASE"/>
    <property type="match status" value="1"/>
</dbReference>
<dbReference type="EMBL" id="LRQI01000079">
    <property type="protein sequence ID" value="KXA37114.1"/>
    <property type="molecule type" value="Genomic_DNA"/>
</dbReference>
<dbReference type="GO" id="GO:0008483">
    <property type="term" value="F:transaminase activity"/>
    <property type="evidence" value="ECO:0007669"/>
    <property type="project" value="UniProtKB-ARBA"/>
</dbReference>
<feature type="domain" description="Aminotransferase class V" evidence="8">
    <location>
        <begin position="52"/>
        <end position="354"/>
    </location>
</feature>
<evidence type="ECO:0000313" key="9">
    <source>
        <dbReference type="EMBL" id="KXA37114.1"/>
    </source>
</evidence>
<comment type="caution">
    <text evidence="9">The sequence shown here is derived from an EMBL/GenBank/DDBJ whole genome shotgun (WGS) entry which is preliminary data.</text>
</comment>
<dbReference type="SUPFAM" id="SSF53383">
    <property type="entry name" value="PLP-dependent transferases"/>
    <property type="match status" value="1"/>
</dbReference>
<sequence length="410" mass="45677">MKLPLKFSEYLVKLKNHHIGGSFIMHYYETLLLTPGPTPVPKEINETIQLPMVGHRSADFENIAKTAFTSLKKIFGSTNDVMVLTSSGTSVLEASMLNIVNPDDHFVVIVSGAFGNRFKQIAETYYQNVHVFNVAWGEAVNIDAFKNYLSNLNETITAVFCQYCETSTGVLHPVGQIGYAIKSFDPDIYFVVDGVSCIGAVDANMERDNIDVLISGSQKAIMLPPGLAFVGYNDRALERFQEVKTPRFYLDLTKYHSSLIQHSTPFTPNVALFRALNRYSALIENEGFEHVIKRHNIIKQALRTALKALDLDLLVKSQDASPTVTAFIPKDSAELKYIKDSLKANYRITIAGGQGKLKGQILRIGHMGKVSPFDILSVVAALETILSDYRKMNYIGKGMKAYMEVIHHEA</sequence>
<evidence type="ECO:0000256" key="6">
    <source>
        <dbReference type="RuleBase" id="RU004075"/>
    </source>
</evidence>
<proteinExistence type="inferred from homology"/>
<feature type="modified residue" description="N6-(pyridoxal phosphate)lysine" evidence="5">
    <location>
        <position position="219"/>
    </location>
</feature>
<dbReference type="InterPro" id="IPR015424">
    <property type="entry name" value="PyrdxlP-dep_Trfase"/>
</dbReference>
<organism evidence="9 10">
    <name type="scientific">Staphylococcus lugdunensis</name>
    <dbReference type="NCBI Taxonomy" id="28035"/>
    <lineage>
        <taxon>Bacteria</taxon>
        <taxon>Bacillati</taxon>
        <taxon>Bacillota</taxon>
        <taxon>Bacilli</taxon>
        <taxon>Bacillales</taxon>
        <taxon>Staphylococcaceae</taxon>
        <taxon>Staphylococcus</taxon>
    </lineage>
</organism>
<evidence type="ECO:0000256" key="3">
    <source>
        <dbReference type="ARBA" id="ARBA00022898"/>
    </source>
</evidence>
<keyword evidence="3 5" id="KW-0663">Pyridoxal phosphate</keyword>
<dbReference type="PIRSF" id="PIRSF000524">
    <property type="entry name" value="SPT"/>
    <property type="match status" value="1"/>
</dbReference>
<accession>A0ABD4EE30</accession>
<dbReference type="Gene3D" id="3.90.1150.10">
    <property type="entry name" value="Aspartate Aminotransferase, domain 1"/>
    <property type="match status" value="1"/>
</dbReference>
<feature type="binding site" evidence="4">
    <location>
        <position position="363"/>
    </location>
    <ligand>
        <name>substrate</name>
    </ligand>
</feature>
<comment type="similarity">
    <text evidence="2 6">Belongs to the class-V pyridoxal-phosphate-dependent aminotransferase family.</text>
</comment>
<dbReference type="PROSITE" id="PS00595">
    <property type="entry name" value="AA_TRANSFER_CLASS_5"/>
    <property type="match status" value="1"/>
</dbReference>
<dbReference type="FunFam" id="3.90.1150.10:FF:000031">
    <property type="entry name" value="Serine--glyoxylate aminotransferase"/>
    <property type="match status" value="1"/>
</dbReference>
<dbReference type="InterPro" id="IPR015421">
    <property type="entry name" value="PyrdxlP-dep_Trfase_major"/>
</dbReference>
<dbReference type="AlphaFoldDB" id="A0ABD4EE30"/>
<evidence type="ECO:0000256" key="5">
    <source>
        <dbReference type="PIRSR" id="PIRSR000524-50"/>
    </source>
</evidence>
<dbReference type="PANTHER" id="PTHR21152">
    <property type="entry name" value="AMINOTRANSFERASE CLASS V"/>
    <property type="match status" value="1"/>
</dbReference>
<dbReference type="Pfam" id="PF00266">
    <property type="entry name" value="Aminotran_5"/>
    <property type="match status" value="1"/>
</dbReference>
<dbReference type="Proteomes" id="UP000070063">
    <property type="component" value="Unassembled WGS sequence"/>
</dbReference>
<gene>
    <name evidence="9" type="ORF">HMPREF3225_02068</name>
</gene>
<dbReference type="Gene3D" id="3.40.640.10">
    <property type="entry name" value="Type I PLP-dependent aspartate aminotransferase-like (Major domain)"/>
    <property type="match status" value="1"/>
</dbReference>
<evidence type="ECO:0000256" key="7">
    <source>
        <dbReference type="RuleBase" id="RU004504"/>
    </source>
</evidence>
<dbReference type="InterPro" id="IPR024169">
    <property type="entry name" value="SP_NH2Trfase/AEP_transaminase"/>
</dbReference>
<evidence type="ECO:0000256" key="1">
    <source>
        <dbReference type="ARBA" id="ARBA00001933"/>
    </source>
</evidence>
<comment type="cofactor">
    <cofactor evidence="1 5 7">
        <name>pyridoxal 5'-phosphate</name>
        <dbReference type="ChEBI" id="CHEBI:597326"/>
    </cofactor>
</comment>
<evidence type="ECO:0000259" key="8">
    <source>
        <dbReference type="Pfam" id="PF00266"/>
    </source>
</evidence>